<dbReference type="Pfam" id="PF00669">
    <property type="entry name" value="Flagellin_N"/>
    <property type="match status" value="1"/>
</dbReference>
<evidence type="ECO:0000259" key="5">
    <source>
        <dbReference type="Pfam" id="PF00669"/>
    </source>
</evidence>
<keyword evidence="6" id="KW-0966">Cell projection</keyword>
<feature type="domain" description="Flagellin N-terminal" evidence="5">
    <location>
        <begin position="13"/>
        <end position="142"/>
    </location>
</feature>
<keyword evidence="7" id="KW-1185">Reference proteome</keyword>
<dbReference type="OrthoDB" id="9768249at2"/>
<dbReference type="GO" id="GO:0071973">
    <property type="term" value="P:bacterial-type flagellum-dependent cell motility"/>
    <property type="evidence" value="ECO:0007669"/>
    <property type="project" value="InterPro"/>
</dbReference>
<keyword evidence="6" id="KW-0969">Cilium</keyword>
<dbReference type="NCBIfam" id="TIGR02550">
    <property type="entry name" value="flagell_flgL"/>
    <property type="match status" value="1"/>
</dbReference>
<dbReference type="GO" id="GO:0005576">
    <property type="term" value="C:extracellular region"/>
    <property type="evidence" value="ECO:0007669"/>
    <property type="project" value="UniProtKB-SubCell"/>
</dbReference>
<organism evidence="6 7">
    <name type="scientific">Comamonas flocculans</name>
    <dbReference type="NCBI Taxonomy" id="2597701"/>
    <lineage>
        <taxon>Bacteria</taxon>
        <taxon>Pseudomonadati</taxon>
        <taxon>Pseudomonadota</taxon>
        <taxon>Betaproteobacteria</taxon>
        <taxon>Burkholderiales</taxon>
        <taxon>Comamonadaceae</taxon>
        <taxon>Comamonas</taxon>
    </lineage>
</organism>
<dbReference type="InterPro" id="IPR001029">
    <property type="entry name" value="Flagellin_N"/>
</dbReference>
<dbReference type="PANTHER" id="PTHR42792:SF1">
    <property type="entry name" value="FLAGELLAR HOOK-ASSOCIATED PROTEIN 3"/>
    <property type="match status" value="1"/>
</dbReference>
<evidence type="ECO:0000256" key="3">
    <source>
        <dbReference type="ARBA" id="ARBA00005709"/>
    </source>
</evidence>
<evidence type="ECO:0000313" key="6">
    <source>
        <dbReference type="EMBL" id="QEA12583.1"/>
    </source>
</evidence>
<keyword evidence="6" id="KW-0282">Flagellum</keyword>
<accession>A0A5B8RTZ7</accession>
<dbReference type="InterPro" id="IPR001492">
    <property type="entry name" value="Flagellin"/>
</dbReference>
<dbReference type="SUPFAM" id="SSF64518">
    <property type="entry name" value="Phase 1 flagellin"/>
    <property type="match status" value="1"/>
</dbReference>
<evidence type="ECO:0000256" key="1">
    <source>
        <dbReference type="ARBA" id="ARBA00004365"/>
    </source>
</evidence>
<dbReference type="GO" id="GO:0009424">
    <property type="term" value="C:bacterial-type flagellum hook"/>
    <property type="evidence" value="ECO:0007669"/>
    <property type="project" value="InterPro"/>
</dbReference>
<comment type="subcellular location">
    <subcellularLocation>
        <location evidence="1">Bacterial flagellum</location>
    </subcellularLocation>
    <subcellularLocation>
        <location evidence="2">Secreted</location>
    </subcellularLocation>
</comment>
<dbReference type="EMBL" id="CP042344">
    <property type="protein sequence ID" value="QEA12583.1"/>
    <property type="molecule type" value="Genomic_DNA"/>
</dbReference>
<dbReference type="KEGG" id="cof:FOZ74_05805"/>
<protein>
    <submittedName>
        <fullName evidence="6">Flagellar hook-associated protein 3</fullName>
    </submittedName>
</protein>
<comment type="similarity">
    <text evidence="3">Belongs to the bacterial flagellin family.</text>
</comment>
<keyword evidence="4" id="KW-0975">Bacterial flagellum</keyword>
<dbReference type="AlphaFoldDB" id="A0A5B8RTZ7"/>
<dbReference type="GO" id="GO:0005198">
    <property type="term" value="F:structural molecule activity"/>
    <property type="evidence" value="ECO:0007669"/>
    <property type="project" value="InterPro"/>
</dbReference>
<evidence type="ECO:0000256" key="2">
    <source>
        <dbReference type="ARBA" id="ARBA00004613"/>
    </source>
</evidence>
<evidence type="ECO:0000313" key="7">
    <source>
        <dbReference type="Proteomes" id="UP000321199"/>
    </source>
</evidence>
<dbReference type="Proteomes" id="UP000321199">
    <property type="component" value="Chromosome"/>
</dbReference>
<dbReference type="PANTHER" id="PTHR42792">
    <property type="entry name" value="FLAGELLIN"/>
    <property type="match status" value="1"/>
</dbReference>
<sequence>MSSNTIQRVASASMYDSAIRNLSQRQGALVNLQENLTSGKRVVRASDDPVAAAQAERALTRLSRLQSEQRQLELQRGVVAQAESTLGDAIGLVQEMRQLLVAAGNGSLKPEDRQTYAVQLQSLQDQLKEVINRKDVNGMPLLGALGSALAPFVGPVSGAADYLYNGLPGQAGSQGSGIAAQFDGHAALMFDPQRDGMYGAAISTTNAANPLSGRQFSTTEVKVEHPELIPRNTTAGGQPYAYQVVFGATTLNADGSYDISYQVLRDDGTTLVGPTTIGNLEADKAQELPIGFTDGGASFSFTLKALPQRDASGALIASPENGDTIDIAATSSLMGTLDDVIGGLRKAGNSNAGIQAVGQALAQVDYAMDQLNNVRGYAGELLNRAERISGDQGSRAIQLEADRSRAEDLDMVKGISDFQNASVGYQAALQSYAMVQKLSLFNYIG</sequence>
<evidence type="ECO:0000256" key="4">
    <source>
        <dbReference type="ARBA" id="ARBA00023143"/>
    </source>
</evidence>
<reference evidence="6 7" key="1">
    <citation type="submission" date="2019-07" db="EMBL/GenBank/DDBJ databases">
        <title>Complete genome sequence of Comamonas sp. NLF 7-7 isolated from livestock.</title>
        <authorList>
            <person name="Kim D.H."/>
            <person name="Kim J.G."/>
        </authorList>
    </citation>
    <scope>NUCLEOTIDE SEQUENCE [LARGE SCALE GENOMIC DNA]</scope>
    <source>
        <strain evidence="6 7">NLF 7-7</strain>
    </source>
</reference>
<proteinExistence type="inferred from homology"/>
<name>A0A5B8RTZ7_9BURK</name>
<dbReference type="RefSeq" id="WP_146912178.1">
    <property type="nucleotide sequence ID" value="NZ_CP042344.1"/>
</dbReference>
<dbReference type="Gene3D" id="1.20.1330.10">
    <property type="entry name" value="f41 fragment of flagellin, N-terminal domain"/>
    <property type="match status" value="2"/>
</dbReference>
<gene>
    <name evidence="6" type="primary">flgL</name>
    <name evidence="6" type="ORF">FOZ74_05805</name>
</gene>
<dbReference type="InterPro" id="IPR013384">
    <property type="entry name" value="Flagell_FlgL"/>
</dbReference>